<evidence type="ECO:0000256" key="2">
    <source>
        <dbReference type="ARBA" id="ARBA00022679"/>
    </source>
</evidence>
<feature type="domain" description="DNA methylase N-4/N-6" evidence="3">
    <location>
        <begin position="12"/>
        <end position="94"/>
    </location>
</feature>
<gene>
    <name evidence="4" type="ORF">DM484_03290</name>
</gene>
<dbReference type="InterPro" id="IPR002941">
    <property type="entry name" value="DNA_methylase_N4/N6"/>
</dbReference>
<evidence type="ECO:0000259" key="3">
    <source>
        <dbReference type="Pfam" id="PF01555"/>
    </source>
</evidence>
<dbReference type="GO" id="GO:0032259">
    <property type="term" value="P:methylation"/>
    <property type="evidence" value="ECO:0007669"/>
    <property type="project" value="UniProtKB-KW"/>
</dbReference>
<dbReference type="EMBL" id="QJPH01000164">
    <property type="protein sequence ID" value="PZN84134.1"/>
    <property type="molecule type" value="Genomic_DNA"/>
</dbReference>
<sequence length="102" mass="12050">MDWLASLDDASVDLVFADPLYNIKKVDWDSFESQEHTIAWSIQWISQVSRVLKPTDSLYVCGFSEILSDLKHPAYQYFKHCRWLIWHYKNKANLGSDWGRSH</sequence>
<evidence type="ECO:0000256" key="1">
    <source>
        <dbReference type="ARBA" id="ARBA00022603"/>
    </source>
</evidence>
<dbReference type="PRINTS" id="PR00508">
    <property type="entry name" value="S21N4MTFRASE"/>
</dbReference>
<dbReference type="AlphaFoldDB" id="A0A2W4TI62"/>
<accession>A0A2W4TI62</accession>
<protein>
    <recommendedName>
        <fullName evidence="3">DNA methylase N-4/N-6 domain-containing protein</fullName>
    </recommendedName>
</protein>
<name>A0A2W4TI62_9GAMM</name>
<keyword evidence="1" id="KW-0489">Methyltransferase</keyword>
<dbReference type="InterPro" id="IPR029063">
    <property type="entry name" value="SAM-dependent_MTases_sf"/>
</dbReference>
<comment type="caution">
    <text evidence="4">The sequence shown here is derived from an EMBL/GenBank/DDBJ whole genome shotgun (WGS) entry which is preliminary data.</text>
</comment>
<evidence type="ECO:0000313" key="4">
    <source>
        <dbReference type="EMBL" id="PZN84134.1"/>
    </source>
</evidence>
<dbReference type="InterPro" id="IPR001091">
    <property type="entry name" value="RM_Methyltransferase"/>
</dbReference>
<evidence type="ECO:0000313" key="5">
    <source>
        <dbReference type="Proteomes" id="UP000249396"/>
    </source>
</evidence>
<dbReference type="Gene3D" id="3.40.50.150">
    <property type="entry name" value="Vaccinia Virus protein VP39"/>
    <property type="match status" value="1"/>
</dbReference>
<dbReference type="GO" id="GO:0003677">
    <property type="term" value="F:DNA binding"/>
    <property type="evidence" value="ECO:0007669"/>
    <property type="project" value="InterPro"/>
</dbReference>
<dbReference type="Pfam" id="PF01555">
    <property type="entry name" value="N6_N4_Mtase"/>
    <property type="match status" value="1"/>
</dbReference>
<proteinExistence type="predicted"/>
<dbReference type="GO" id="GO:0008170">
    <property type="term" value="F:N-methyltransferase activity"/>
    <property type="evidence" value="ECO:0007669"/>
    <property type="project" value="InterPro"/>
</dbReference>
<keyword evidence="2" id="KW-0808">Transferase</keyword>
<organism evidence="4 5">
    <name type="scientific">Candidatus Methylumidiphilus alinenensis</name>
    <dbReference type="NCBI Taxonomy" id="2202197"/>
    <lineage>
        <taxon>Bacteria</taxon>
        <taxon>Pseudomonadati</taxon>
        <taxon>Pseudomonadota</taxon>
        <taxon>Gammaproteobacteria</taxon>
        <taxon>Methylococcales</taxon>
        <taxon>Candidatus Methylumidiphilus</taxon>
    </lineage>
</organism>
<reference evidence="4 5" key="1">
    <citation type="journal article" date="2018" name="Aquat. Microb. Ecol.">
        <title>Gammaproteobacterial methanotrophs dominate.</title>
        <authorList>
            <person name="Rissanen A.J."/>
            <person name="Saarenheimo J."/>
            <person name="Tiirola M."/>
            <person name="Peura S."/>
            <person name="Aalto S.L."/>
            <person name="Karvinen A."/>
            <person name="Nykanen H."/>
        </authorList>
    </citation>
    <scope>NUCLEOTIDE SEQUENCE [LARGE SCALE GENOMIC DNA]</scope>
    <source>
        <strain evidence="4">AMbin10</strain>
    </source>
</reference>
<dbReference type="SUPFAM" id="SSF53335">
    <property type="entry name" value="S-adenosyl-L-methionine-dependent methyltransferases"/>
    <property type="match status" value="1"/>
</dbReference>
<dbReference type="Proteomes" id="UP000249396">
    <property type="component" value="Unassembled WGS sequence"/>
</dbReference>